<dbReference type="Proteomes" id="UP000603352">
    <property type="component" value="Unassembled WGS sequence"/>
</dbReference>
<keyword evidence="3" id="KW-1185">Reference proteome</keyword>
<protein>
    <submittedName>
        <fullName evidence="2">Uncharacterized protein</fullName>
    </submittedName>
</protein>
<accession>A0ABQ1I7A4</accession>
<feature type="transmembrane region" description="Helical" evidence="1">
    <location>
        <begin position="41"/>
        <end position="58"/>
    </location>
</feature>
<keyword evidence="1" id="KW-1133">Transmembrane helix</keyword>
<organism evidence="2 3">
    <name type="scientific">Tistrella bauzanensis</name>
    <dbReference type="NCBI Taxonomy" id="657419"/>
    <lineage>
        <taxon>Bacteria</taxon>
        <taxon>Pseudomonadati</taxon>
        <taxon>Pseudomonadota</taxon>
        <taxon>Alphaproteobacteria</taxon>
        <taxon>Geminicoccales</taxon>
        <taxon>Geminicoccaceae</taxon>
        <taxon>Tistrella</taxon>
    </lineage>
</organism>
<evidence type="ECO:0000256" key="1">
    <source>
        <dbReference type="SAM" id="Phobius"/>
    </source>
</evidence>
<proteinExistence type="predicted"/>
<keyword evidence="1" id="KW-0472">Membrane</keyword>
<sequence>MRILLTYVLPFLAPFLLYGGWVLWADRVRERRGVAPAPPPLWVTALAVLALGGSLFVFGQAIGPRPDPGIYVPPHMEDGRIVPGHYGAR</sequence>
<dbReference type="EMBL" id="BMDZ01000001">
    <property type="protein sequence ID" value="GGB23965.1"/>
    <property type="molecule type" value="Genomic_DNA"/>
</dbReference>
<name>A0ABQ1I7A4_9PROT</name>
<dbReference type="Pfam" id="PF19606">
    <property type="entry name" value="DUF6111"/>
    <property type="match status" value="1"/>
</dbReference>
<dbReference type="RefSeq" id="WP_188574040.1">
    <property type="nucleotide sequence ID" value="NZ_BMDZ01000001.1"/>
</dbReference>
<dbReference type="InterPro" id="IPR046093">
    <property type="entry name" value="DUF6111"/>
</dbReference>
<evidence type="ECO:0000313" key="3">
    <source>
        <dbReference type="Proteomes" id="UP000603352"/>
    </source>
</evidence>
<reference evidence="3" key="1">
    <citation type="journal article" date="2019" name="Int. J. Syst. Evol. Microbiol.">
        <title>The Global Catalogue of Microorganisms (GCM) 10K type strain sequencing project: providing services to taxonomists for standard genome sequencing and annotation.</title>
        <authorList>
            <consortium name="The Broad Institute Genomics Platform"/>
            <consortium name="The Broad Institute Genome Sequencing Center for Infectious Disease"/>
            <person name="Wu L."/>
            <person name="Ma J."/>
        </authorList>
    </citation>
    <scope>NUCLEOTIDE SEQUENCE [LARGE SCALE GENOMIC DNA]</scope>
    <source>
        <strain evidence="3">CGMCC 1.10188</strain>
    </source>
</reference>
<keyword evidence="1" id="KW-0812">Transmembrane</keyword>
<gene>
    <name evidence="2" type="ORF">GCM10011505_01500</name>
</gene>
<comment type="caution">
    <text evidence="2">The sequence shown here is derived from an EMBL/GenBank/DDBJ whole genome shotgun (WGS) entry which is preliminary data.</text>
</comment>
<evidence type="ECO:0000313" key="2">
    <source>
        <dbReference type="EMBL" id="GGB23965.1"/>
    </source>
</evidence>